<comment type="caution">
    <text evidence="5">The sequence shown here is derived from an EMBL/GenBank/DDBJ whole genome shotgun (WGS) entry which is preliminary data.</text>
</comment>
<dbReference type="GO" id="GO:0016787">
    <property type="term" value="F:hydrolase activity"/>
    <property type="evidence" value="ECO:0007669"/>
    <property type="project" value="UniProtKB-KW"/>
</dbReference>
<protein>
    <submittedName>
        <fullName evidence="5">Nuclease</fullName>
    </submittedName>
</protein>
<dbReference type="PANTHER" id="PTHR12302">
    <property type="entry name" value="EBNA2 BINDING PROTEIN P100"/>
    <property type="match status" value="1"/>
</dbReference>
<dbReference type="SUPFAM" id="SSF50199">
    <property type="entry name" value="Staphylococcal nuclease"/>
    <property type="match status" value="1"/>
</dbReference>
<keyword evidence="2" id="KW-0255">Endonuclease</keyword>
<name>A0A4S1CH16_9BACT</name>
<feature type="domain" description="TNase-like" evidence="4">
    <location>
        <begin position="18"/>
        <end position="158"/>
    </location>
</feature>
<dbReference type="RefSeq" id="WP_135869871.1">
    <property type="nucleotide sequence ID" value="NZ_SRSC01000002.1"/>
</dbReference>
<sequence>MLLLAAPALAVDPHHHGNIIEGLVVGVSEGDRITVNSFGTEIPVRLYGIAAPQTAKIDKFTGWYKPGQPYAEDAFRALSIKVLHQMVKIEVKQTLLFKTQPNQIAVAVVYLDGRNINLEMLHEGWAWAYRRLLSRADHPQFFSEERMARARRNGLWIQENPQAPWEFKPQVKIKAKQS</sequence>
<keyword evidence="1" id="KW-0540">Nuclease</keyword>
<accession>A0A4S1CH16</accession>
<reference evidence="5 6" key="1">
    <citation type="submission" date="2019-04" db="EMBL/GenBank/DDBJ databases">
        <title>Geobacter oryzae sp. nov., ferric-reducing bacteria isolated from paddy soil.</title>
        <authorList>
            <person name="Xu Z."/>
            <person name="Masuda Y."/>
            <person name="Itoh H."/>
            <person name="Senoo K."/>
        </authorList>
    </citation>
    <scope>NUCLEOTIDE SEQUENCE [LARGE SCALE GENOMIC DNA]</scope>
    <source>
        <strain evidence="5 6">Red111</strain>
    </source>
</reference>
<dbReference type="Pfam" id="PF00565">
    <property type="entry name" value="SNase"/>
    <property type="match status" value="1"/>
</dbReference>
<proteinExistence type="predicted"/>
<dbReference type="AlphaFoldDB" id="A0A4S1CH16"/>
<keyword evidence="3" id="KW-0378">Hydrolase</keyword>
<evidence type="ECO:0000259" key="4">
    <source>
        <dbReference type="PROSITE" id="PS50830"/>
    </source>
</evidence>
<evidence type="ECO:0000313" key="5">
    <source>
        <dbReference type="EMBL" id="TGU72390.1"/>
    </source>
</evidence>
<evidence type="ECO:0000256" key="1">
    <source>
        <dbReference type="ARBA" id="ARBA00022722"/>
    </source>
</evidence>
<evidence type="ECO:0000313" key="6">
    <source>
        <dbReference type="Proteomes" id="UP000306416"/>
    </source>
</evidence>
<dbReference type="Gene3D" id="2.40.50.90">
    <property type="match status" value="1"/>
</dbReference>
<organism evidence="5 6">
    <name type="scientific">Geomonas terrae</name>
    <dbReference type="NCBI Taxonomy" id="2562681"/>
    <lineage>
        <taxon>Bacteria</taxon>
        <taxon>Pseudomonadati</taxon>
        <taxon>Thermodesulfobacteriota</taxon>
        <taxon>Desulfuromonadia</taxon>
        <taxon>Geobacterales</taxon>
        <taxon>Geobacteraceae</taxon>
        <taxon>Geomonas</taxon>
    </lineage>
</organism>
<evidence type="ECO:0000256" key="3">
    <source>
        <dbReference type="ARBA" id="ARBA00022801"/>
    </source>
</evidence>
<dbReference type="EMBL" id="SRSC01000002">
    <property type="protein sequence ID" value="TGU72390.1"/>
    <property type="molecule type" value="Genomic_DNA"/>
</dbReference>
<dbReference type="SMART" id="SM00318">
    <property type="entry name" value="SNc"/>
    <property type="match status" value="1"/>
</dbReference>
<dbReference type="PANTHER" id="PTHR12302:SF3">
    <property type="entry name" value="SERINE_THREONINE-PROTEIN KINASE 31"/>
    <property type="match status" value="1"/>
</dbReference>
<evidence type="ECO:0000256" key="2">
    <source>
        <dbReference type="ARBA" id="ARBA00022759"/>
    </source>
</evidence>
<dbReference type="InterPro" id="IPR016071">
    <property type="entry name" value="Staphylococal_nuclease_OB-fold"/>
</dbReference>
<dbReference type="InterPro" id="IPR035437">
    <property type="entry name" value="SNase_OB-fold_sf"/>
</dbReference>
<keyword evidence="6" id="KW-1185">Reference proteome</keyword>
<dbReference type="PROSITE" id="PS50830">
    <property type="entry name" value="TNASE_3"/>
    <property type="match status" value="1"/>
</dbReference>
<dbReference type="GO" id="GO:0004519">
    <property type="term" value="F:endonuclease activity"/>
    <property type="evidence" value="ECO:0007669"/>
    <property type="project" value="UniProtKB-KW"/>
</dbReference>
<dbReference type="Proteomes" id="UP000306416">
    <property type="component" value="Unassembled WGS sequence"/>
</dbReference>
<gene>
    <name evidence="5" type="ORF">E4633_08755</name>
</gene>